<evidence type="ECO:0000313" key="5">
    <source>
        <dbReference type="EMBL" id="TCS96734.1"/>
    </source>
</evidence>
<comment type="similarity">
    <text evidence="3">Belongs to the acetyltransferase family. RimJ subfamily.</text>
</comment>
<gene>
    <name evidence="5" type="ORF">EDD58_101375</name>
</gene>
<accession>A0A4R3LEG6</accession>
<dbReference type="InterPro" id="IPR051531">
    <property type="entry name" value="N-acetyltransferase"/>
</dbReference>
<sequence>MQLTGENIYVRPVKEEDVDALLKLELKNKDLFQLFTELRDESFYTDQGQLDRINNAVKSMKKDQSYLFLIYLKGSNEVIGEVMLFEVARQNLQSCWIGYSIDKDHNGKGYMTEAVKLVVNYAFKELDLHRIEAGVMPHNTGSIKVLLKAGFHKEGLAKKSVKINGHWEDHVMLAIVNEETQDEVNKKVKRHNPRSIAPPMGPYTHLTTVPKGADLLVFSGQVGMDVHGNLPSEMNEQIRNTLQNIKCVLEEESVSADHIIKINIWATEEVDWDYFDNVWEEFHGGTPPAMTMSYVPALAVSTLKIEIEAWAAKW</sequence>
<evidence type="ECO:0000313" key="6">
    <source>
        <dbReference type="Proteomes" id="UP000294937"/>
    </source>
</evidence>
<dbReference type="EMBL" id="SMAG01000001">
    <property type="protein sequence ID" value="TCS96734.1"/>
    <property type="molecule type" value="Genomic_DNA"/>
</dbReference>
<keyword evidence="1 5" id="KW-0808">Transferase</keyword>
<protein>
    <submittedName>
        <fullName evidence="5">Ribosomal-protein-alanine N-acetyltransferase</fullName>
    </submittedName>
</protein>
<keyword evidence="6" id="KW-1185">Reference proteome</keyword>
<comment type="caution">
    <text evidence="5">The sequence shown here is derived from an EMBL/GenBank/DDBJ whole genome shotgun (WGS) entry which is preliminary data.</text>
</comment>
<name>A0A4R3LEG6_9BACL</name>
<dbReference type="Gene3D" id="3.30.1330.40">
    <property type="entry name" value="RutC-like"/>
    <property type="match status" value="1"/>
</dbReference>
<feature type="domain" description="N-acetyltransferase" evidence="4">
    <location>
        <begin position="8"/>
        <end position="178"/>
    </location>
</feature>
<dbReference type="OrthoDB" id="9795206at2"/>
<dbReference type="Pfam" id="PF01042">
    <property type="entry name" value="Ribonuc_L-PSP"/>
    <property type="match status" value="1"/>
</dbReference>
<dbReference type="InterPro" id="IPR016181">
    <property type="entry name" value="Acyl_CoA_acyltransferase"/>
</dbReference>
<dbReference type="GO" id="GO:0005737">
    <property type="term" value="C:cytoplasm"/>
    <property type="evidence" value="ECO:0007669"/>
    <property type="project" value="TreeGrafter"/>
</dbReference>
<dbReference type="SUPFAM" id="SSF55729">
    <property type="entry name" value="Acyl-CoA N-acyltransferases (Nat)"/>
    <property type="match status" value="1"/>
</dbReference>
<reference evidence="5 6" key="1">
    <citation type="submission" date="2019-03" db="EMBL/GenBank/DDBJ databases">
        <title>Genomic Encyclopedia of Type Strains, Phase IV (KMG-IV): sequencing the most valuable type-strain genomes for metagenomic binning, comparative biology and taxonomic classification.</title>
        <authorList>
            <person name="Goeker M."/>
        </authorList>
    </citation>
    <scope>NUCLEOTIDE SEQUENCE [LARGE SCALE GENOMIC DNA]</scope>
    <source>
        <strain evidence="5 6">DSM 45707</strain>
    </source>
</reference>
<dbReference type="Pfam" id="PF13302">
    <property type="entry name" value="Acetyltransf_3"/>
    <property type="match status" value="1"/>
</dbReference>
<dbReference type="CDD" id="cd00448">
    <property type="entry name" value="YjgF_YER057c_UK114_family"/>
    <property type="match status" value="1"/>
</dbReference>
<dbReference type="InterPro" id="IPR035959">
    <property type="entry name" value="RutC-like_sf"/>
</dbReference>
<dbReference type="PANTHER" id="PTHR43792:SF8">
    <property type="entry name" value="[RIBOSOMAL PROTEIN US5]-ALANINE N-ACETYLTRANSFERASE"/>
    <property type="match status" value="1"/>
</dbReference>
<dbReference type="RefSeq" id="WP_131923125.1">
    <property type="nucleotide sequence ID" value="NZ_SMAG01000001.1"/>
</dbReference>
<dbReference type="Gene3D" id="3.40.630.30">
    <property type="match status" value="1"/>
</dbReference>
<dbReference type="SUPFAM" id="SSF55298">
    <property type="entry name" value="YjgF-like"/>
    <property type="match status" value="1"/>
</dbReference>
<dbReference type="Proteomes" id="UP000294937">
    <property type="component" value="Unassembled WGS sequence"/>
</dbReference>
<evidence type="ECO:0000259" key="4">
    <source>
        <dbReference type="PROSITE" id="PS51186"/>
    </source>
</evidence>
<dbReference type="InterPro" id="IPR000182">
    <property type="entry name" value="GNAT_dom"/>
</dbReference>
<evidence type="ECO:0000256" key="2">
    <source>
        <dbReference type="ARBA" id="ARBA00023315"/>
    </source>
</evidence>
<dbReference type="PANTHER" id="PTHR43792">
    <property type="entry name" value="GNAT FAMILY, PUTATIVE (AFU_ORTHOLOGUE AFUA_3G00765)-RELATED-RELATED"/>
    <property type="match status" value="1"/>
</dbReference>
<dbReference type="GO" id="GO:0008999">
    <property type="term" value="F:protein-N-terminal-alanine acetyltransferase activity"/>
    <property type="evidence" value="ECO:0007669"/>
    <property type="project" value="TreeGrafter"/>
</dbReference>
<dbReference type="InterPro" id="IPR006175">
    <property type="entry name" value="YjgF/YER057c/UK114"/>
</dbReference>
<evidence type="ECO:0000256" key="1">
    <source>
        <dbReference type="ARBA" id="ARBA00022679"/>
    </source>
</evidence>
<proteinExistence type="inferred from homology"/>
<evidence type="ECO:0000256" key="3">
    <source>
        <dbReference type="ARBA" id="ARBA00038502"/>
    </source>
</evidence>
<dbReference type="AlphaFoldDB" id="A0A4R3LEG6"/>
<organism evidence="5 6">
    <name type="scientific">Hazenella coriacea</name>
    <dbReference type="NCBI Taxonomy" id="1179467"/>
    <lineage>
        <taxon>Bacteria</taxon>
        <taxon>Bacillati</taxon>
        <taxon>Bacillota</taxon>
        <taxon>Bacilli</taxon>
        <taxon>Bacillales</taxon>
        <taxon>Thermoactinomycetaceae</taxon>
        <taxon>Hazenella</taxon>
    </lineage>
</organism>
<dbReference type="PROSITE" id="PS51186">
    <property type="entry name" value="GNAT"/>
    <property type="match status" value="1"/>
</dbReference>
<keyword evidence="2" id="KW-0012">Acyltransferase</keyword>